<organism evidence="2">
    <name type="scientific">Oscillatoriales cyanobacterium SpSt-418</name>
    <dbReference type="NCBI Taxonomy" id="2282169"/>
    <lineage>
        <taxon>Bacteria</taxon>
        <taxon>Bacillati</taxon>
        <taxon>Cyanobacteriota</taxon>
        <taxon>Cyanophyceae</taxon>
        <taxon>Oscillatoriophycideae</taxon>
        <taxon>Oscillatoriales</taxon>
    </lineage>
</organism>
<reference evidence="2" key="1">
    <citation type="journal article" date="2020" name="mSystems">
        <title>Genome- and Community-Level Interaction Insights into Carbon Utilization and Element Cycling Functions of Hydrothermarchaeota in Hydrothermal Sediment.</title>
        <authorList>
            <person name="Zhou Z."/>
            <person name="Liu Y."/>
            <person name="Xu W."/>
            <person name="Pan J."/>
            <person name="Luo Z.H."/>
            <person name="Li M."/>
        </authorList>
    </citation>
    <scope>NUCLEOTIDE SEQUENCE [LARGE SCALE GENOMIC DNA]</scope>
    <source>
        <strain evidence="2">SpSt-418</strain>
    </source>
</reference>
<keyword evidence="1" id="KW-1133">Transmembrane helix</keyword>
<protein>
    <submittedName>
        <fullName evidence="2">Uncharacterized protein</fullName>
    </submittedName>
</protein>
<feature type="transmembrane region" description="Helical" evidence="1">
    <location>
        <begin position="54"/>
        <end position="72"/>
    </location>
</feature>
<evidence type="ECO:0000256" key="1">
    <source>
        <dbReference type="SAM" id="Phobius"/>
    </source>
</evidence>
<feature type="transmembrane region" description="Helical" evidence="1">
    <location>
        <begin position="20"/>
        <end position="42"/>
    </location>
</feature>
<sequence length="77" mass="8558">MSVNKRYGQMFQLATKAVKYYLLGVFGFVVFCAVAAVMNMFNLVQPVLHDIVSFLLRLAALLGIFTATAIVAESLRR</sequence>
<dbReference type="EMBL" id="DSRU01000316">
    <property type="protein sequence ID" value="HFN00295.1"/>
    <property type="molecule type" value="Genomic_DNA"/>
</dbReference>
<proteinExistence type="predicted"/>
<keyword evidence="1" id="KW-0472">Membrane</keyword>
<gene>
    <name evidence="2" type="ORF">ENR64_21630</name>
</gene>
<dbReference type="AlphaFoldDB" id="A0A7C3PHS0"/>
<keyword evidence="1" id="KW-0812">Transmembrane</keyword>
<comment type="caution">
    <text evidence="2">The sequence shown here is derived from an EMBL/GenBank/DDBJ whole genome shotgun (WGS) entry which is preliminary data.</text>
</comment>
<evidence type="ECO:0000313" key="2">
    <source>
        <dbReference type="EMBL" id="HFN00295.1"/>
    </source>
</evidence>
<accession>A0A7C3PHS0</accession>
<name>A0A7C3PHS0_9CYAN</name>